<accession>A0A8J4X6F7</accession>
<reference evidence="1" key="1">
    <citation type="submission" date="2020-07" db="EMBL/GenBank/DDBJ databases">
        <title>Clarias magur genome sequencing, assembly and annotation.</title>
        <authorList>
            <person name="Kushwaha B."/>
            <person name="Kumar R."/>
            <person name="Das P."/>
            <person name="Joshi C.G."/>
            <person name="Kumar D."/>
            <person name="Nagpure N.S."/>
            <person name="Pandey M."/>
            <person name="Agarwal S."/>
            <person name="Srivastava S."/>
            <person name="Singh M."/>
            <person name="Sahoo L."/>
            <person name="Jayasankar P."/>
            <person name="Meher P.K."/>
            <person name="Koringa P.G."/>
            <person name="Iquebal M.A."/>
            <person name="Das S.P."/>
            <person name="Bit A."/>
            <person name="Patnaik S."/>
            <person name="Patel N."/>
            <person name="Shah T.M."/>
            <person name="Hinsu A."/>
            <person name="Jena J.K."/>
        </authorList>
    </citation>
    <scope>NUCLEOTIDE SEQUENCE</scope>
    <source>
        <strain evidence="1">CIFAMagur01</strain>
        <tissue evidence="1">Testis</tissue>
    </source>
</reference>
<dbReference type="Proteomes" id="UP000727407">
    <property type="component" value="Unassembled WGS sequence"/>
</dbReference>
<name>A0A8J4X6F7_CLAMG</name>
<evidence type="ECO:0000313" key="2">
    <source>
        <dbReference type="Proteomes" id="UP000727407"/>
    </source>
</evidence>
<sequence>MNKASPVSIVSESYCCHPAHRPRTMQVLTSPLRTVKTLVGCPCRSEDNVG</sequence>
<protein>
    <submittedName>
        <fullName evidence="1">Uncharacterized protein</fullName>
    </submittedName>
</protein>
<keyword evidence="2" id="KW-1185">Reference proteome</keyword>
<organism evidence="1 2">
    <name type="scientific">Clarias magur</name>
    <name type="common">Asian catfish</name>
    <name type="synonym">Macropteronotus magur</name>
    <dbReference type="NCBI Taxonomy" id="1594786"/>
    <lineage>
        <taxon>Eukaryota</taxon>
        <taxon>Metazoa</taxon>
        <taxon>Chordata</taxon>
        <taxon>Craniata</taxon>
        <taxon>Vertebrata</taxon>
        <taxon>Euteleostomi</taxon>
        <taxon>Actinopterygii</taxon>
        <taxon>Neopterygii</taxon>
        <taxon>Teleostei</taxon>
        <taxon>Ostariophysi</taxon>
        <taxon>Siluriformes</taxon>
        <taxon>Clariidae</taxon>
        <taxon>Clarias</taxon>
    </lineage>
</organism>
<dbReference type="EMBL" id="QNUK01000038">
    <property type="protein sequence ID" value="KAF5905942.1"/>
    <property type="molecule type" value="Genomic_DNA"/>
</dbReference>
<dbReference type="AlphaFoldDB" id="A0A8J4X6F7"/>
<comment type="caution">
    <text evidence="1">The sequence shown here is derived from an EMBL/GenBank/DDBJ whole genome shotgun (WGS) entry which is preliminary data.</text>
</comment>
<proteinExistence type="predicted"/>
<evidence type="ECO:0000313" key="1">
    <source>
        <dbReference type="EMBL" id="KAF5905942.1"/>
    </source>
</evidence>
<gene>
    <name evidence="1" type="ORF">DAT39_004308</name>
</gene>